<dbReference type="RefSeq" id="XP_001306849.1">
    <property type="nucleotide sequence ID" value="XM_001306848.1"/>
</dbReference>
<evidence type="ECO:0000313" key="3">
    <source>
        <dbReference type="Proteomes" id="UP000001542"/>
    </source>
</evidence>
<evidence type="ECO:0000313" key="2">
    <source>
        <dbReference type="EMBL" id="EAX93919.1"/>
    </source>
</evidence>
<dbReference type="AlphaFoldDB" id="A2FME4"/>
<evidence type="ECO:0000259" key="1">
    <source>
        <dbReference type="Pfam" id="PF04841"/>
    </source>
</evidence>
<proteinExistence type="predicted"/>
<dbReference type="Proteomes" id="UP000001542">
    <property type="component" value="Unassembled WGS sequence"/>
</dbReference>
<dbReference type="GO" id="GO:0006886">
    <property type="term" value="P:intracellular protein transport"/>
    <property type="evidence" value="ECO:0007669"/>
    <property type="project" value="InterPro"/>
</dbReference>
<dbReference type="InParanoid" id="A2FME4"/>
<dbReference type="eggNOG" id="KOG2280">
    <property type="taxonomic scope" value="Eukaryota"/>
</dbReference>
<dbReference type="GO" id="GO:0016197">
    <property type="term" value="P:endosomal transport"/>
    <property type="evidence" value="ECO:0000318"/>
    <property type="project" value="GO_Central"/>
</dbReference>
<reference evidence="2" key="2">
    <citation type="journal article" date="2007" name="Science">
        <title>Draft genome sequence of the sexually transmitted pathogen Trichomonas vaginalis.</title>
        <authorList>
            <person name="Carlton J.M."/>
            <person name="Hirt R.P."/>
            <person name="Silva J.C."/>
            <person name="Delcher A.L."/>
            <person name="Schatz M."/>
            <person name="Zhao Q."/>
            <person name="Wortman J.R."/>
            <person name="Bidwell S.L."/>
            <person name="Alsmark U.C.M."/>
            <person name="Besteiro S."/>
            <person name="Sicheritz-Ponten T."/>
            <person name="Noel C.J."/>
            <person name="Dacks J.B."/>
            <person name="Foster P.G."/>
            <person name="Simillion C."/>
            <person name="Van de Peer Y."/>
            <person name="Miranda-Saavedra D."/>
            <person name="Barton G.J."/>
            <person name="Westrop G.D."/>
            <person name="Mueller S."/>
            <person name="Dessi D."/>
            <person name="Fiori P.L."/>
            <person name="Ren Q."/>
            <person name="Paulsen I."/>
            <person name="Zhang H."/>
            <person name="Bastida-Corcuera F.D."/>
            <person name="Simoes-Barbosa A."/>
            <person name="Brown M.T."/>
            <person name="Hayes R.D."/>
            <person name="Mukherjee M."/>
            <person name="Okumura C.Y."/>
            <person name="Schneider R."/>
            <person name="Smith A.J."/>
            <person name="Vanacova S."/>
            <person name="Villalvazo M."/>
            <person name="Haas B.J."/>
            <person name="Pertea M."/>
            <person name="Feldblyum T.V."/>
            <person name="Utterback T.R."/>
            <person name="Shu C.L."/>
            <person name="Osoegawa K."/>
            <person name="de Jong P.J."/>
            <person name="Hrdy I."/>
            <person name="Horvathova L."/>
            <person name="Zubacova Z."/>
            <person name="Dolezal P."/>
            <person name="Malik S.B."/>
            <person name="Logsdon J.M. Jr."/>
            <person name="Henze K."/>
            <person name="Gupta A."/>
            <person name="Wang C.C."/>
            <person name="Dunne R.L."/>
            <person name="Upcroft J.A."/>
            <person name="Upcroft P."/>
            <person name="White O."/>
            <person name="Salzberg S.L."/>
            <person name="Tang P."/>
            <person name="Chiu C.-H."/>
            <person name="Lee Y.-S."/>
            <person name="Embley T.M."/>
            <person name="Coombs G.H."/>
            <person name="Mottram J.C."/>
            <person name="Tachezy J."/>
            <person name="Fraser-Liggett C.M."/>
            <person name="Johnson P.J."/>
        </authorList>
    </citation>
    <scope>NUCLEOTIDE SEQUENCE [LARGE SCALE GENOMIC DNA]</scope>
    <source>
        <strain evidence="2">G3</strain>
    </source>
</reference>
<dbReference type="GO" id="GO:0003779">
    <property type="term" value="F:actin binding"/>
    <property type="evidence" value="ECO:0000318"/>
    <property type="project" value="GO_Central"/>
</dbReference>
<sequence length="811" mass="91259">MQQEDINTYFDSLRNSIRVFNEGTEDTLTMITEPLFKSTNYLPDWEGVDFTKSNFRIAKHGGMMAVINTDYVSMGDYNPDIRLFSTDLTLVSTIRLPSGRNLADFYLTPEETLILLDTTGKLYIYNQRGQIITTKEVFEDQTLTATYACFYDTGVFVISQMGDVYLVEDFTKMTVSQFGHIPYSISALAVVPPHSSNDQSFDVALWVAAIDVNAQEENRDRLLCIQRDLDMIDTQTTQHFLQMVVSPSNDFVAVVACLGNDYDNKSIFFYSIDFSQCHAELQIGNITNEFKMNWCGFGTLLLTVPTQTDTGFGRNFKLVQVGLTQSTLTWDFEGGFVVATEVDGARIITHKEILLLRNVPDDNGVLSFITDKSKTNPGMKLFTAVTDRRVFATTDPLKDFEDTMHDALNQCLAASEFFTDIKIRHSLLEVVAKSKYVDPLFEVSKFGFAIEGIRICDNMSQAPIFMPLTPAQLSALRNDRLIVRLCNRYKHIYAKAVADYIGEKTDAIYSHWSRCVVRSSAPPQKIVKILKDCSAMYGGVATIDYIDLAQLAYELNKSNPKSRKDELGRLLLEQNTVASRRVPLHIQNGEWEQAIKAAIESNDEALLIYVIKRGLDHKQDSLIYDCVGKSDIALAAWLMVKPDDPDNSRLYVNAKRPKEAVNLLFEKAVREGKPMDSVIQFAKSVKDDYGVTVANTYNAVQKACRELGITGNAIDVIDKYLDQGNLSAAKSFAKSVNLEQLDITWRAAQRFIKNPTVDAGLNLVKEFKDNDDRVFIEMIADAGVSKDIINQIVNSVAPETREYLLDNKIIK</sequence>
<dbReference type="PANTHER" id="PTHR12811">
    <property type="entry name" value="VACUOLAR PROTEIN SORTING VPS16"/>
    <property type="match status" value="1"/>
</dbReference>
<name>A2FME4_TRIV3</name>
<dbReference type="PANTHER" id="PTHR12811:SF0">
    <property type="entry name" value="VACUOLAR PROTEIN SORTING-ASSOCIATED PROTEIN 16 HOMOLOG"/>
    <property type="match status" value="1"/>
</dbReference>
<dbReference type="InterPro" id="IPR016534">
    <property type="entry name" value="VPS16"/>
</dbReference>
<reference evidence="2" key="1">
    <citation type="submission" date="2006-10" db="EMBL/GenBank/DDBJ databases">
        <authorList>
            <person name="Amadeo P."/>
            <person name="Zhao Q."/>
            <person name="Wortman J."/>
            <person name="Fraser-Liggett C."/>
            <person name="Carlton J."/>
        </authorList>
    </citation>
    <scope>NUCLEOTIDE SEQUENCE</scope>
    <source>
        <strain evidence="2">G3</strain>
    </source>
</reference>
<gene>
    <name evidence="2" type="ORF">TVAG_342360</name>
</gene>
<dbReference type="EMBL" id="DS113885">
    <property type="protein sequence ID" value="EAX93919.1"/>
    <property type="molecule type" value="Genomic_DNA"/>
</dbReference>
<dbReference type="VEuPathDB" id="TrichDB:TVAGG3_0590140"/>
<dbReference type="VEuPathDB" id="TrichDB:TVAG_342360"/>
<protein>
    <recommendedName>
        <fullName evidence="1">Vps16 N-terminal domain-containing protein</fullName>
    </recommendedName>
</protein>
<dbReference type="FunCoup" id="A2FME4">
    <property type="interactions" value="899"/>
</dbReference>
<organism evidence="2 3">
    <name type="scientific">Trichomonas vaginalis (strain ATCC PRA-98 / G3)</name>
    <dbReference type="NCBI Taxonomy" id="412133"/>
    <lineage>
        <taxon>Eukaryota</taxon>
        <taxon>Metamonada</taxon>
        <taxon>Parabasalia</taxon>
        <taxon>Trichomonadida</taxon>
        <taxon>Trichomonadidae</taxon>
        <taxon>Trichomonas</taxon>
    </lineage>
</organism>
<accession>A2FME4</accession>
<keyword evidence="3" id="KW-1185">Reference proteome</keyword>
<dbReference type="KEGG" id="tva:4751644"/>
<dbReference type="GO" id="GO:0030897">
    <property type="term" value="C:HOPS complex"/>
    <property type="evidence" value="ECO:0000318"/>
    <property type="project" value="GO_Central"/>
</dbReference>
<dbReference type="Pfam" id="PF04841">
    <property type="entry name" value="Vps16_N"/>
    <property type="match status" value="1"/>
</dbReference>
<dbReference type="SMR" id="A2FME4"/>
<dbReference type="InterPro" id="IPR006926">
    <property type="entry name" value="Vps16_N"/>
</dbReference>
<dbReference type="OrthoDB" id="1792at2759"/>
<dbReference type="STRING" id="5722.A2FME4"/>
<feature type="domain" description="Vps16 N-terminal" evidence="1">
    <location>
        <begin position="44"/>
        <end position="429"/>
    </location>
</feature>
<dbReference type="GO" id="GO:0005768">
    <property type="term" value="C:endosome"/>
    <property type="evidence" value="ECO:0000318"/>
    <property type="project" value="GO_Central"/>
</dbReference>
<dbReference type="GO" id="GO:0042144">
    <property type="term" value="P:vacuole fusion, non-autophagic"/>
    <property type="evidence" value="ECO:0000318"/>
    <property type="project" value="GO_Central"/>
</dbReference>